<accession>A0AAV9ITL0</accession>
<dbReference type="PANTHER" id="PTHR46438">
    <property type="entry name" value="ALPHA/BETA-HYDROLASES SUPERFAMILY PROTEIN"/>
    <property type="match status" value="1"/>
</dbReference>
<gene>
    <name evidence="3" type="ORF">CDCA_CDCA05G1692</name>
</gene>
<dbReference type="AlphaFoldDB" id="A0AAV9ITL0"/>
<comment type="caution">
    <text evidence="3">The sequence shown here is derived from an EMBL/GenBank/DDBJ whole genome shotgun (WGS) entry which is preliminary data.</text>
</comment>
<dbReference type="PANTHER" id="PTHR46438:SF7">
    <property type="entry name" value="ALPHA_BETA-HYDROLASES SUPERFAMILY PROTEIN"/>
    <property type="match status" value="1"/>
</dbReference>
<feature type="region of interest" description="Disordered" evidence="1">
    <location>
        <begin position="57"/>
        <end position="77"/>
    </location>
</feature>
<dbReference type="Pfam" id="PF12697">
    <property type="entry name" value="Abhydrolase_6"/>
    <property type="match status" value="1"/>
</dbReference>
<dbReference type="InterPro" id="IPR029058">
    <property type="entry name" value="AB_hydrolase_fold"/>
</dbReference>
<dbReference type="GO" id="GO:0015994">
    <property type="term" value="P:chlorophyll metabolic process"/>
    <property type="evidence" value="ECO:0007669"/>
    <property type="project" value="TreeGrafter"/>
</dbReference>
<sequence length="425" mass="47393">MLFFVGLLGSPTYKACWRGQGHLSRQPPPRARHLTRELAAGGRHALHLVVAQQVPPASSSPTAAASSTSSPSRSTTHVERHFETFRWRCAANGETYRINYRVTESDAVQRPVFHMLLVHGFGANLLHFRKNVDALAAAGARVFSIDLLGFGASDKPVFPLRRTPENGQRAVAYSLELWRDLCVDFVNEMERRYARDAPFHWVLCGNSIGSLVALMTGLALDAGAAATAATPPRLRGLVLLNCAGGLTGFRYSELSPLGSVVWWLFRNIAFRPPVVHWLFERARRPENLLSTLRMVYRDHTHVTAELVEILRAPASEEGARHVFEAVLRGEPGPTPRELLQQLRPETHLLLLWGREDPWTPYEKGLYPATRFSQWTSRPEQVELVCLDHCGHCPHDEAPERVNREVGRFLSALQQSMVAAAVASGE</sequence>
<keyword evidence="4" id="KW-1185">Reference proteome</keyword>
<dbReference type="Gene3D" id="3.40.50.1820">
    <property type="entry name" value="alpha/beta hydrolase"/>
    <property type="match status" value="1"/>
</dbReference>
<feature type="compositionally biased region" description="Low complexity" evidence="1">
    <location>
        <begin position="57"/>
        <end position="75"/>
    </location>
</feature>
<evidence type="ECO:0000313" key="4">
    <source>
        <dbReference type="Proteomes" id="UP001301350"/>
    </source>
</evidence>
<name>A0AAV9ITL0_CYACA</name>
<dbReference type="PRINTS" id="PR00412">
    <property type="entry name" value="EPOXHYDRLASE"/>
</dbReference>
<evidence type="ECO:0000259" key="2">
    <source>
        <dbReference type="Pfam" id="PF12697"/>
    </source>
</evidence>
<reference evidence="3 4" key="1">
    <citation type="submission" date="2022-07" db="EMBL/GenBank/DDBJ databases">
        <title>Genome-wide signatures of adaptation to extreme environments.</title>
        <authorList>
            <person name="Cho C.H."/>
            <person name="Yoon H.S."/>
        </authorList>
    </citation>
    <scope>NUCLEOTIDE SEQUENCE [LARGE SCALE GENOMIC DNA]</scope>
    <source>
        <strain evidence="3 4">DBV 063 E5</strain>
    </source>
</reference>
<evidence type="ECO:0000313" key="3">
    <source>
        <dbReference type="EMBL" id="KAK4535667.1"/>
    </source>
</evidence>
<proteinExistence type="predicted"/>
<dbReference type="GO" id="GO:0009507">
    <property type="term" value="C:chloroplast"/>
    <property type="evidence" value="ECO:0007669"/>
    <property type="project" value="TreeGrafter"/>
</dbReference>
<dbReference type="InterPro" id="IPR000073">
    <property type="entry name" value="AB_hydrolase_1"/>
</dbReference>
<dbReference type="EMBL" id="JANCYW010000005">
    <property type="protein sequence ID" value="KAK4535667.1"/>
    <property type="molecule type" value="Genomic_DNA"/>
</dbReference>
<dbReference type="InterPro" id="IPR000639">
    <property type="entry name" value="Epox_hydrolase-like"/>
</dbReference>
<dbReference type="Proteomes" id="UP001301350">
    <property type="component" value="Unassembled WGS sequence"/>
</dbReference>
<dbReference type="SUPFAM" id="SSF53474">
    <property type="entry name" value="alpha/beta-Hydrolases"/>
    <property type="match status" value="1"/>
</dbReference>
<organism evidence="3 4">
    <name type="scientific">Cyanidium caldarium</name>
    <name type="common">Red alga</name>
    <dbReference type="NCBI Taxonomy" id="2771"/>
    <lineage>
        <taxon>Eukaryota</taxon>
        <taxon>Rhodophyta</taxon>
        <taxon>Bangiophyceae</taxon>
        <taxon>Cyanidiales</taxon>
        <taxon>Cyanidiaceae</taxon>
        <taxon>Cyanidium</taxon>
    </lineage>
</organism>
<feature type="domain" description="AB hydrolase-1" evidence="2">
    <location>
        <begin position="116"/>
        <end position="403"/>
    </location>
</feature>
<protein>
    <recommendedName>
        <fullName evidence="2">AB hydrolase-1 domain-containing protein</fullName>
    </recommendedName>
</protein>
<evidence type="ECO:0000256" key="1">
    <source>
        <dbReference type="SAM" id="MobiDB-lite"/>
    </source>
</evidence>
<dbReference type="GO" id="GO:0047746">
    <property type="term" value="F:chlorophyllase activity"/>
    <property type="evidence" value="ECO:0007669"/>
    <property type="project" value="TreeGrafter"/>
</dbReference>